<keyword evidence="3" id="KW-0808">Transferase</keyword>
<dbReference type="OrthoDB" id="6514649at2759"/>
<keyword evidence="4" id="KW-1185">Reference proteome</keyword>
<dbReference type="InterPro" id="IPR043502">
    <property type="entry name" value="DNA/RNA_pol_sf"/>
</dbReference>
<evidence type="ECO:0000313" key="4">
    <source>
        <dbReference type="Proteomes" id="UP000499080"/>
    </source>
</evidence>
<dbReference type="GO" id="GO:0003964">
    <property type="term" value="F:RNA-directed DNA polymerase activity"/>
    <property type="evidence" value="ECO:0007669"/>
    <property type="project" value="UniProtKB-KW"/>
</dbReference>
<dbReference type="GO" id="GO:0004523">
    <property type="term" value="F:RNA-DNA hybrid ribonuclease activity"/>
    <property type="evidence" value="ECO:0007669"/>
    <property type="project" value="InterPro"/>
</dbReference>
<dbReference type="InterPro" id="IPR043128">
    <property type="entry name" value="Rev_trsase/Diguanyl_cyclase"/>
</dbReference>
<dbReference type="InterPro" id="IPR005135">
    <property type="entry name" value="Endo/exonuclease/phosphatase"/>
</dbReference>
<reference evidence="3 4" key="1">
    <citation type="journal article" date="2019" name="Sci. Rep.">
        <title>Orb-weaving spider Araneus ventricosus genome elucidates the spidroin gene catalogue.</title>
        <authorList>
            <person name="Kono N."/>
            <person name="Nakamura H."/>
            <person name="Ohtoshi R."/>
            <person name="Moran D.A.P."/>
            <person name="Shinohara A."/>
            <person name="Yoshida Y."/>
            <person name="Fujiwara M."/>
            <person name="Mori M."/>
            <person name="Tomita M."/>
            <person name="Arakawa K."/>
        </authorList>
    </citation>
    <scope>NUCLEOTIDE SEQUENCE [LARGE SCALE GENOMIC DNA]</scope>
</reference>
<protein>
    <submittedName>
        <fullName evidence="3">Putative RNA-directed DNA polymerase from transposon BS</fullName>
    </submittedName>
</protein>
<dbReference type="InterPro" id="IPR012337">
    <property type="entry name" value="RNaseH-like_sf"/>
</dbReference>
<dbReference type="Pfam" id="PF00075">
    <property type="entry name" value="RNase_H"/>
    <property type="match status" value="1"/>
</dbReference>
<feature type="domain" description="Reverse transcriptase" evidence="1">
    <location>
        <begin position="449"/>
        <end position="704"/>
    </location>
</feature>
<dbReference type="AlphaFoldDB" id="A0A4Y2KRM2"/>
<dbReference type="Pfam" id="PF14529">
    <property type="entry name" value="Exo_endo_phos_2"/>
    <property type="match status" value="1"/>
</dbReference>
<keyword evidence="3" id="KW-0548">Nucleotidyltransferase</keyword>
<dbReference type="InterPro" id="IPR002156">
    <property type="entry name" value="RNaseH_domain"/>
</dbReference>
<evidence type="ECO:0000259" key="2">
    <source>
        <dbReference type="PROSITE" id="PS50879"/>
    </source>
</evidence>
<name>A0A4Y2KRM2_ARAVE</name>
<dbReference type="Gene3D" id="3.30.70.270">
    <property type="match status" value="1"/>
</dbReference>
<dbReference type="InterPro" id="IPR036691">
    <property type="entry name" value="Endo/exonu/phosph_ase_sf"/>
</dbReference>
<dbReference type="Gene3D" id="3.60.10.10">
    <property type="entry name" value="Endonuclease/exonuclease/phosphatase"/>
    <property type="match status" value="1"/>
</dbReference>
<keyword evidence="3" id="KW-0695">RNA-directed DNA polymerase</keyword>
<evidence type="ECO:0000313" key="3">
    <source>
        <dbReference type="EMBL" id="GBN04832.1"/>
    </source>
</evidence>
<dbReference type="SUPFAM" id="SSF56219">
    <property type="entry name" value="DNase I-like"/>
    <property type="match status" value="1"/>
</dbReference>
<dbReference type="CDD" id="cd09276">
    <property type="entry name" value="Rnase_HI_RT_non_LTR"/>
    <property type="match status" value="1"/>
</dbReference>
<dbReference type="Gene3D" id="3.30.420.10">
    <property type="entry name" value="Ribonuclease H-like superfamily/Ribonuclease H"/>
    <property type="match status" value="1"/>
</dbReference>
<gene>
    <name evidence="3" type="primary">RTase_462</name>
    <name evidence="3" type="ORF">AVEN_1918_1</name>
</gene>
<dbReference type="GO" id="GO:0042575">
    <property type="term" value="C:DNA polymerase complex"/>
    <property type="evidence" value="ECO:0007669"/>
    <property type="project" value="UniProtKB-ARBA"/>
</dbReference>
<dbReference type="PANTHER" id="PTHR19446">
    <property type="entry name" value="REVERSE TRANSCRIPTASES"/>
    <property type="match status" value="1"/>
</dbReference>
<feature type="domain" description="RNase H type-1" evidence="2">
    <location>
        <begin position="721"/>
        <end position="851"/>
    </location>
</feature>
<comment type="caution">
    <text evidence="3">The sequence shown here is derived from an EMBL/GenBank/DDBJ whole genome shotgun (WGS) entry which is preliminary data.</text>
</comment>
<dbReference type="Proteomes" id="UP000499080">
    <property type="component" value="Unassembled WGS sequence"/>
</dbReference>
<sequence>MVKLIQWNARGLRNKALAKDSFLKADIVTIQETFLTPSVNFALPNKILYRTDRHNSPSGGLLIGINKKFSLHLVNLQLPPSEVEVQAVRIVIESKSILIINIYSPHGNFENSFLENLYVSLSPPFIIVEDFNIHHPILGSLRTSRSANVVLDWISTHNMCILNTSDPTYFKQGCNPSLLDLSICSPDLLYEIKWTVHNYTFDSDHCPVEIPFNYGNTKGPSVRRRIHWVKFGKSLNSILDMENDINSIQSFEKLCNQEKNNNTLIQDMFSKKFPPWWSSECCYLLGQKRKFLCLAKQSRFNPYWKRAKDIVAKLRKLIIHLKRSYWDKLCDNAGSSKTRFRIIISLRIRDIPQQNAHRLIILEDSNLTSPFGQANAFGSMFGSSPISERIPLDFSGTATPMDSKFSIRELLQSLPKKLNGSPGSDGITGRMLRCLTLVNLKKILSVVNKIWLSGNIPPSWKHSVIIPILKPGKNASELKSYRPISLTSVLCKTTERMICRRLTDFFLKENIFHPHHFGFLPFRSCESLQLMFFNTLLKARSNKEYIIAASLDISSAYDSVWPDGGVYKTLQIGLSGHTARWIHEFLTNRTLQVRWSGQLSASFTSNRGVPQGCCISLSLFTISLHDVFEIIPPGVTCLIYADDIFIICSDPSLQNVKAKLQITIQKIQIWCQTWKLKLDPTKSTVKENTISIHTNDLPFQQSQIPYPTLCKLFDEYVNKEWNSSILIATDASKGEEGVSLAALNITYNRTLTLKLHPMNSVFTAEGCAILIAIERFIQEEDKSYILRSDSLSVLKSLDSLHRKSPTISLQIGSAIIRAIPRSKAIKLVWVPAHVGITIDEQADEAARAARILDVNIYPCISTEDLRKVIFWVQADQGRIQWESTKYFRSFTHLPKTTKTQLLPRRKEILLTRLRTRSLPTKAILFKVGLESSPLCRQCGIVDSNDHLLLTCIVFEQLRNNLRASLGIGALHYNWICTISTFNRRACSTVLHFLQSTNLF</sequence>
<accession>A0A4Y2KRM2</accession>
<evidence type="ECO:0000259" key="1">
    <source>
        <dbReference type="PROSITE" id="PS50878"/>
    </source>
</evidence>
<dbReference type="SUPFAM" id="SSF56672">
    <property type="entry name" value="DNA/RNA polymerases"/>
    <property type="match status" value="1"/>
</dbReference>
<dbReference type="SUPFAM" id="SSF53098">
    <property type="entry name" value="Ribonuclease H-like"/>
    <property type="match status" value="1"/>
</dbReference>
<dbReference type="EMBL" id="BGPR01004919">
    <property type="protein sequence ID" value="GBN04832.1"/>
    <property type="molecule type" value="Genomic_DNA"/>
</dbReference>
<dbReference type="Pfam" id="PF00078">
    <property type="entry name" value="RVT_1"/>
    <property type="match status" value="1"/>
</dbReference>
<dbReference type="PROSITE" id="PS50879">
    <property type="entry name" value="RNASE_H_1"/>
    <property type="match status" value="1"/>
</dbReference>
<dbReference type="PROSITE" id="PS50878">
    <property type="entry name" value="RT_POL"/>
    <property type="match status" value="1"/>
</dbReference>
<dbReference type="CDD" id="cd01650">
    <property type="entry name" value="RT_nLTR_like"/>
    <property type="match status" value="1"/>
</dbReference>
<dbReference type="GO" id="GO:0003676">
    <property type="term" value="F:nucleic acid binding"/>
    <property type="evidence" value="ECO:0007669"/>
    <property type="project" value="InterPro"/>
</dbReference>
<dbReference type="InterPro" id="IPR036397">
    <property type="entry name" value="RNaseH_sf"/>
</dbReference>
<proteinExistence type="predicted"/>
<organism evidence="3 4">
    <name type="scientific">Araneus ventricosus</name>
    <name type="common">Orbweaver spider</name>
    <name type="synonym">Epeira ventricosa</name>
    <dbReference type="NCBI Taxonomy" id="182803"/>
    <lineage>
        <taxon>Eukaryota</taxon>
        <taxon>Metazoa</taxon>
        <taxon>Ecdysozoa</taxon>
        <taxon>Arthropoda</taxon>
        <taxon>Chelicerata</taxon>
        <taxon>Arachnida</taxon>
        <taxon>Araneae</taxon>
        <taxon>Araneomorphae</taxon>
        <taxon>Entelegynae</taxon>
        <taxon>Araneoidea</taxon>
        <taxon>Araneidae</taxon>
        <taxon>Araneus</taxon>
    </lineage>
</organism>
<dbReference type="InterPro" id="IPR000477">
    <property type="entry name" value="RT_dom"/>
</dbReference>